<comment type="caution">
    <text evidence="1">The sequence shown here is derived from an EMBL/GenBank/DDBJ whole genome shotgun (WGS) entry which is preliminary data.</text>
</comment>
<sequence length="65" mass="6680">MKRWQRGAVIVWAVLMAGGSAVTLLLGQGEEPSAAVPPAVRPSPTPSSPCQGVNVMCAATFESGR</sequence>
<accession>A0ABP9DAX1</accession>
<evidence type="ECO:0000313" key="1">
    <source>
        <dbReference type="EMBL" id="GAA4835917.1"/>
    </source>
</evidence>
<gene>
    <name evidence="1" type="ORF">GCM10023235_08410</name>
</gene>
<dbReference type="RefSeq" id="WP_345695388.1">
    <property type="nucleotide sequence ID" value="NZ_BAABIS010000001.1"/>
</dbReference>
<reference evidence="2" key="1">
    <citation type="journal article" date="2019" name="Int. J. Syst. Evol. Microbiol.">
        <title>The Global Catalogue of Microorganisms (GCM) 10K type strain sequencing project: providing services to taxonomists for standard genome sequencing and annotation.</title>
        <authorList>
            <consortium name="The Broad Institute Genomics Platform"/>
            <consortium name="The Broad Institute Genome Sequencing Center for Infectious Disease"/>
            <person name="Wu L."/>
            <person name="Ma J."/>
        </authorList>
    </citation>
    <scope>NUCLEOTIDE SEQUENCE [LARGE SCALE GENOMIC DNA]</scope>
    <source>
        <strain evidence="2">JCM 13006</strain>
    </source>
</reference>
<dbReference type="EMBL" id="BAABIS010000001">
    <property type="protein sequence ID" value="GAA4835917.1"/>
    <property type="molecule type" value="Genomic_DNA"/>
</dbReference>
<evidence type="ECO:0000313" key="2">
    <source>
        <dbReference type="Proteomes" id="UP001501752"/>
    </source>
</evidence>
<name>A0ABP9DAX1_9ACTN</name>
<organism evidence="1 2">
    <name type="scientific">Kitasatospora terrestris</name>
    <dbReference type="NCBI Taxonomy" id="258051"/>
    <lineage>
        <taxon>Bacteria</taxon>
        <taxon>Bacillati</taxon>
        <taxon>Actinomycetota</taxon>
        <taxon>Actinomycetes</taxon>
        <taxon>Kitasatosporales</taxon>
        <taxon>Streptomycetaceae</taxon>
        <taxon>Kitasatospora</taxon>
    </lineage>
</organism>
<protein>
    <recommendedName>
        <fullName evidence="3">Secreted protein</fullName>
    </recommendedName>
</protein>
<keyword evidence="2" id="KW-1185">Reference proteome</keyword>
<proteinExistence type="predicted"/>
<evidence type="ECO:0008006" key="3">
    <source>
        <dbReference type="Google" id="ProtNLM"/>
    </source>
</evidence>
<dbReference type="Proteomes" id="UP001501752">
    <property type="component" value="Unassembled WGS sequence"/>
</dbReference>